<reference evidence="11" key="1">
    <citation type="journal article" date="2006" name="PLoS Biol.">
        <title>Macronuclear genome sequence of the ciliate Tetrahymena thermophila, a model eukaryote.</title>
        <authorList>
            <person name="Eisen J.A."/>
            <person name="Coyne R.S."/>
            <person name="Wu M."/>
            <person name="Wu D."/>
            <person name="Thiagarajan M."/>
            <person name="Wortman J.R."/>
            <person name="Badger J.H."/>
            <person name="Ren Q."/>
            <person name="Amedeo P."/>
            <person name="Jones K.M."/>
            <person name="Tallon L.J."/>
            <person name="Delcher A.L."/>
            <person name="Salzberg S.L."/>
            <person name="Silva J.C."/>
            <person name="Haas B.J."/>
            <person name="Majoros W.H."/>
            <person name="Farzad M."/>
            <person name="Carlton J.M."/>
            <person name="Smith R.K. Jr."/>
            <person name="Garg J."/>
            <person name="Pearlman R.E."/>
            <person name="Karrer K.M."/>
            <person name="Sun L."/>
            <person name="Manning G."/>
            <person name="Elde N.C."/>
            <person name="Turkewitz A.P."/>
            <person name="Asai D.J."/>
            <person name="Wilkes D.E."/>
            <person name="Wang Y."/>
            <person name="Cai H."/>
            <person name="Collins K."/>
            <person name="Stewart B.A."/>
            <person name="Lee S.R."/>
            <person name="Wilamowska K."/>
            <person name="Weinberg Z."/>
            <person name="Ruzzo W.L."/>
            <person name="Wloga D."/>
            <person name="Gaertig J."/>
            <person name="Frankel J."/>
            <person name="Tsao C.-C."/>
            <person name="Gorovsky M.A."/>
            <person name="Keeling P.J."/>
            <person name="Waller R.F."/>
            <person name="Patron N.J."/>
            <person name="Cherry J.M."/>
            <person name="Stover N.A."/>
            <person name="Krieger C.J."/>
            <person name="del Toro C."/>
            <person name="Ryder H.F."/>
            <person name="Williamson S.C."/>
            <person name="Barbeau R.A."/>
            <person name="Hamilton E.P."/>
            <person name="Orias E."/>
        </authorList>
    </citation>
    <scope>NUCLEOTIDE SEQUENCE [LARGE SCALE GENOMIC DNA]</scope>
    <source>
        <strain evidence="11">SB210</strain>
    </source>
</reference>
<keyword evidence="6" id="KW-0653">Protein transport</keyword>
<gene>
    <name evidence="10" type="ORF">TTHERM_00548140</name>
</gene>
<evidence type="ECO:0000259" key="9">
    <source>
        <dbReference type="Pfam" id="PF25780"/>
    </source>
</evidence>
<evidence type="ECO:0000256" key="5">
    <source>
        <dbReference type="ARBA" id="ARBA00022737"/>
    </source>
</evidence>
<dbReference type="EMBL" id="GG662864">
    <property type="protein sequence ID" value="EAR86075.2"/>
    <property type="molecule type" value="Genomic_DNA"/>
</dbReference>
<dbReference type="InterPro" id="IPR040122">
    <property type="entry name" value="Importin_beta"/>
</dbReference>
<keyword evidence="11" id="KW-1185">Reference proteome</keyword>
<dbReference type="InParanoid" id="I7M0A6"/>
<dbReference type="OrthoDB" id="7862313at2759"/>
<dbReference type="PANTHER" id="PTHR10527">
    <property type="entry name" value="IMPORTIN BETA"/>
    <property type="match status" value="1"/>
</dbReference>
<feature type="region of interest" description="Disordered" evidence="8">
    <location>
        <begin position="634"/>
        <end position="656"/>
    </location>
</feature>
<keyword evidence="4" id="KW-0963">Cytoplasm</keyword>
<dbReference type="GO" id="GO:0006606">
    <property type="term" value="P:protein import into nucleus"/>
    <property type="evidence" value="ECO:0007669"/>
    <property type="project" value="InterPro"/>
</dbReference>
<dbReference type="Pfam" id="PF25780">
    <property type="entry name" value="TPR_IPO5"/>
    <property type="match status" value="1"/>
</dbReference>
<dbReference type="Proteomes" id="UP000009168">
    <property type="component" value="Unassembled WGS sequence"/>
</dbReference>
<evidence type="ECO:0000256" key="7">
    <source>
        <dbReference type="ARBA" id="ARBA00023242"/>
    </source>
</evidence>
<dbReference type="InterPro" id="IPR016024">
    <property type="entry name" value="ARM-type_fold"/>
</dbReference>
<evidence type="ECO:0000313" key="11">
    <source>
        <dbReference type="Proteomes" id="UP000009168"/>
    </source>
</evidence>
<protein>
    <submittedName>
        <fullName evidence="10">Karyopherin, putative</fullName>
    </submittedName>
</protein>
<keyword evidence="7" id="KW-0539">Nucleus</keyword>
<evidence type="ECO:0000256" key="6">
    <source>
        <dbReference type="ARBA" id="ARBA00022927"/>
    </source>
</evidence>
<proteinExistence type="predicted"/>
<dbReference type="RefSeq" id="XP_976670.2">
    <property type="nucleotide sequence ID" value="XM_971577.3"/>
</dbReference>
<keyword evidence="5" id="KW-0677">Repeat</keyword>
<dbReference type="AlphaFoldDB" id="I7M0A6"/>
<sequence>MSGTPEITNLDQAIEVMNGILSGNNEKIKIGTKLLKHFCKKTDSISIFTYILAHCQQDNLRHLAGILLKRNMIANFSNLAEQAQKDLQMVLLERFFSESMKSVRKSIGALIGIIAKLTLPEGKWAELLQVIQQHTDKSQTLQNRIYGLQLLELVLDYSASSISSFYNNFYPFFKESIQDSNKDIRIGTLKCLVNLFDNIQDMTADQINLYKELVGPILNILDSLIDQNDEDLVYYCFDALNLLTENKKSILDQHLGQIVEYMCSNKVLGNPKLSKKIKEVVIDMIFSASQYHKSVFNKNTPLLKKVIESICLIIATPFSEEDLEDGEEPLQDIALWLVLSLSMVLNKKKTYGVLLEAITALIHSGEPNKMNSGFLILAQLAEGCYEQIARNLANPIMSDFMVKGLNHPAGEVRGAAIKALTYFAEYLPVDVCKYHSTIVPAIISTFDDLNNKVAEKAIIAIDIFCDNLEPEDLELYMQSITEKLCMIAMKDNSTMLMRRVSVSALASCISTVEHKFKPFVTVVANLMHQIIGLAHNAEVIALKAEAINCLGKIAAAFISEDRSIYEQHVVPCLETIYHLLTTVDDFEMREGCFSFFYNLAHAIGSEFEVMFDKLIEFTLKQAASEEGVTYNKNGKNGEFSLDSDSEEEDEDLLEDEDHNTAVNIKTAFVLEKSAAITAVGQFAVACPMKFIPYYEKALSILETCYNYFDENVRQQVCKCYKDLCVAMVKTANNGVLPKFERGLPVKARFPEKIENVIQIDIFQKFLYYLNQEEACEVTGMAIEIIVELFKTLGPACFDKNLDDISNAIVKLLENESEDDELGGDDEEDEDDADGYVIEALTDLIPTLCKLCGDTFSLNFQKIYPSMMKYLNPKRDISENIYMVGCFSEVMKYTPNFLLFTRETLIPTLLEKVQYGDDEMNRNLAFCLGNIVEKGLNHVQEALPTILNILKNIFETSVEQATKDNAAAALCRVMMTIPDQFPLDAALDQILSIAPFQGDEAEEKTVIRTLLFLAEKYPQVITPKINKAIALFVDGLANLKLYNIKDELKGKIVLLLKNLANNSAEHKAQLEQVVFASEEKEKLIKLLQ</sequence>
<accession>I7M0A6</accession>
<evidence type="ECO:0000313" key="10">
    <source>
        <dbReference type="EMBL" id="EAR86075.2"/>
    </source>
</evidence>
<feature type="domain" description="IPO4/5-like TPR repeats" evidence="9">
    <location>
        <begin position="101"/>
        <end position="260"/>
    </location>
</feature>
<keyword evidence="3" id="KW-0813">Transport</keyword>
<dbReference type="GO" id="GO:0005737">
    <property type="term" value="C:cytoplasm"/>
    <property type="evidence" value="ECO:0007669"/>
    <property type="project" value="UniProtKB-SubCell"/>
</dbReference>
<evidence type="ECO:0000256" key="3">
    <source>
        <dbReference type="ARBA" id="ARBA00022448"/>
    </source>
</evidence>
<comment type="subcellular location">
    <subcellularLocation>
        <location evidence="2">Cytoplasm</location>
    </subcellularLocation>
    <subcellularLocation>
        <location evidence="1">Nucleus</location>
    </subcellularLocation>
</comment>
<evidence type="ECO:0000256" key="1">
    <source>
        <dbReference type="ARBA" id="ARBA00004123"/>
    </source>
</evidence>
<feature type="compositionally biased region" description="Acidic residues" evidence="8">
    <location>
        <begin position="641"/>
        <end position="656"/>
    </location>
</feature>
<dbReference type="Gene3D" id="1.25.10.10">
    <property type="entry name" value="Leucine-rich Repeat Variant"/>
    <property type="match status" value="1"/>
</dbReference>
<evidence type="ECO:0000256" key="2">
    <source>
        <dbReference type="ARBA" id="ARBA00004496"/>
    </source>
</evidence>
<dbReference type="STRING" id="312017.I7M0A6"/>
<dbReference type="eggNOG" id="KOG2171">
    <property type="taxonomic scope" value="Eukaryota"/>
</dbReference>
<dbReference type="InterPro" id="IPR011989">
    <property type="entry name" value="ARM-like"/>
</dbReference>
<dbReference type="SUPFAM" id="SSF48371">
    <property type="entry name" value="ARM repeat"/>
    <property type="match status" value="2"/>
</dbReference>
<name>I7M0A6_TETTS</name>
<organism evidence="10 11">
    <name type="scientific">Tetrahymena thermophila (strain SB210)</name>
    <dbReference type="NCBI Taxonomy" id="312017"/>
    <lineage>
        <taxon>Eukaryota</taxon>
        <taxon>Sar</taxon>
        <taxon>Alveolata</taxon>
        <taxon>Ciliophora</taxon>
        <taxon>Intramacronucleata</taxon>
        <taxon>Oligohymenophorea</taxon>
        <taxon>Hymenostomatida</taxon>
        <taxon>Tetrahymenina</taxon>
        <taxon>Tetrahymenidae</taxon>
        <taxon>Tetrahymena</taxon>
    </lineage>
</organism>
<dbReference type="InterPro" id="IPR041389">
    <property type="entry name" value="Importin_rep_6"/>
</dbReference>
<dbReference type="InterPro" id="IPR057672">
    <property type="entry name" value="TPR_IPO4/5"/>
</dbReference>
<evidence type="ECO:0000256" key="4">
    <source>
        <dbReference type="ARBA" id="ARBA00022490"/>
    </source>
</evidence>
<dbReference type="Pfam" id="PF18829">
    <property type="entry name" value="Importin_rep_6"/>
    <property type="match status" value="1"/>
</dbReference>
<dbReference type="GeneID" id="7822820"/>
<dbReference type="KEGG" id="tet:TTHERM_00548140"/>
<evidence type="ECO:0000256" key="8">
    <source>
        <dbReference type="SAM" id="MobiDB-lite"/>
    </source>
</evidence>